<dbReference type="STRING" id="717772.THIAE_02675"/>
<dbReference type="OrthoDB" id="5615795at2"/>
<protein>
    <recommendedName>
        <fullName evidence="4">DUF4381 domain-containing protein</fullName>
    </recommendedName>
</protein>
<gene>
    <name evidence="2" type="ORF">THIAE_02675</name>
</gene>
<proteinExistence type="predicted"/>
<keyword evidence="1" id="KW-0472">Membrane</keyword>
<dbReference type="HOGENOM" id="CLU_1767207_0_0_6"/>
<evidence type="ECO:0000313" key="2">
    <source>
        <dbReference type="EMBL" id="AHF02196.1"/>
    </source>
</evidence>
<evidence type="ECO:0000313" key="3">
    <source>
        <dbReference type="Proteomes" id="UP000005380"/>
    </source>
</evidence>
<dbReference type="AlphaFoldDB" id="W0DZD5"/>
<evidence type="ECO:0000256" key="1">
    <source>
        <dbReference type="SAM" id="Phobius"/>
    </source>
</evidence>
<keyword evidence="1" id="KW-0812">Transmembrane</keyword>
<evidence type="ECO:0008006" key="4">
    <source>
        <dbReference type="Google" id="ProtNLM"/>
    </source>
</evidence>
<dbReference type="RefSeq" id="WP_006459956.1">
    <property type="nucleotide sequence ID" value="NZ_CP007030.1"/>
</dbReference>
<accession>W0DZD5</accession>
<dbReference type="Proteomes" id="UP000005380">
    <property type="component" value="Chromosome"/>
</dbReference>
<organism evidence="2 3">
    <name type="scientific">Thiomicrospira aerophila AL3</name>
    <dbReference type="NCBI Taxonomy" id="717772"/>
    <lineage>
        <taxon>Bacteria</taxon>
        <taxon>Pseudomonadati</taxon>
        <taxon>Pseudomonadota</taxon>
        <taxon>Gammaproteobacteria</taxon>
        <taxon>Thiotrichales</taxon>
        <taxon>Piscirickettsiaceae</taxon>
        <taxon>Thiomicrospira</taxon>
    </lineage>
</organism>
<dbReference type="KEGG" id="tao:THIAE_02675"/>
<sequence>MSITQRADGWYDLAQTLDDPVLLVAAEQGLTLWPSWQLLLVGVSGLVVLAGLLKWGWRAYQAWYTKRSLQRLIKRVQLLGSANLTASERSIELRRVALAIYQQQVPLVLADYPWLYDACFSNQPIDPQEFYHQLQKAEFSLKRIADD</sequence>
<dbReference type="InParanoid" id="W0DZD5"/>
<dbReference type="EMBL" id="CP007030">
    <property type="protein sequence ID" value="AHF02196.1"/>
    <property type="molecule type" value="Genomic_DNA"/>
</dbReference>
<name>W0DZD5_9GAMM</name>
<reference evidence="2 3" key="1">
    <citation type="submission" date="2013-12" db="EMBL/GenBank/DDBJ databases">
        <authorList>
            <consortium name="DOE Joint Genome Institute"/>
            <person name="Kappler U."/>
            <person name="Huntemann M."/>
            <person name="Han J."/>
            <person name="Chen A."/>
            <person name="Kyrpides N."/>
            <person name="Mavromatis K."/>
            <person name="Markowitz V."/>
            <person name="Palaniappan K."/>
            <person name="Ivanova N."/>
            <person name="Schaumberg A."/>
            <person name="Pati A."/>
            <person name="Liolios K."/>
            <person name="Nordberg H.P."/>
            <person name="Cantor M.N."/>
            <person name="Hua S.X."/>
            <person name="Woyke T."/>
        </authorList>
    </citation>
    <scope>NUCLEOTIDE SEQUENCE [LARGE SCALE GENOMIC DNA]</scope>
    <source>
        <strain evidence="3">AL2</strain>
    </source>
</reference>
<keyword evidence="1" id="KW-1133">Transmembrane helix</keyword>
<keyword evidence="3" id="KW-1185">Reference proteome</keyword>
<feature type="transmembrane region" description="Helical" evidence="1">
    <location>
        <begin position="36"/>
        <end position="57"/>
    </location>
</feature>